<gene>
    <name evidence="2" type="ORF">STRPS_1558</name>
</gene>
<evidence type="ECO:0000313" key="3">
    <source>
        <dbReference type="Proteomes" id="UP000003217"/>
    </source>
</evidence>
<reference evidence="2 3" key="1">
    <citation type="journal article" date="2014" name="Int. J. Syst. Evol. Microbiol.">
        <title>Phylogenomics and the dynamic genome evolution of the genus Streptococcus.</title>
        <authorList>
            <consortium name="The Broad Institute Genome Sequencing Platform"/>
            <person name="Richards V.P."/>
            <person name="Palmer S.R."/>
            <person name="Pavinski Bitar P.D."/>
            <person name="Qin X."/>
            <person name="Weinstock G.M."/>
            <person name="Highlander S.K."/>
            <person name="Town C.D."/>
            <person name="Burne R.A."/>
            <person name="Stanhope M.J."/>
        </authorList>
    </citation>
    <scope>NUCLEOTIDE SEQUENCE [LARGE SCALE GENOMIC DNA]</scope>
    <source>
        <strain evidence="2 3">LQ 940-04</strain>
    </source>
</reference>
<feature type="domain" description="Uracil-DNA glycosylase-like" evidence="1">
    <location>
        <begin position="35"/>
        <end position="192"/>
    </location>
</feature>
<evidence type="ECO:0000313" key="2">
    <source>
        <dbReference type="EMBL" id="EHI64060.1"/>
    </source>
</evidence>
<dbReference type="AlphaFoldDB" id="G5KB37"/>
<dbReference type="STRING" id="361101.GCA_900102825_01825"/>
<dbReference type="InterPro" id="IPR036895">
    <property type="entry name" value="Uracil-DNA_glycosylase-like_sf"/>
</dbReference>
<dbReference type="InterPro" id="IPR005122">
    <property type="entry name" value="Uracil-DNA_glycosylase-like"/>
</dbReference>
<accession>G5KB37</accession>
<dbReference type="GO" id="GO:0016798">
    <property type="term" value="F:hydrolase activity, acting on glycosyl bonds"/>
    <property type="evidence" value="ECO:0007669"/>
    <property type="project" value="UniProtKB-KW"/>
</dbReference>
<protein>
    <submittedName>
        <fullName evidence="2">Uracil-DNA glycosylase family protein</fullName>
        <ecNumber evidence="2">3.2.2.-</ecNumber>
    </submittedName>
</protein>
<dbReference type="Proteomes" id="UP000003217">
    <property type="component" value="Unassembled WGS sequence"/>
</dbReference>
<dbReference type="SMART" id="SM00986">
    <property type="entry name" value="UDG"/>
    <property type="match status" value="1"/>
</dbReference>
<dbReference type="CDD" id="cd10033">
    <property type="entry name" value="UDG_like"/>
    <property type="match status" value="1"/>
</dbReference>
<dbReference type="EMBL" id="AEUY02000005">
    <property type="protein sequence ID" value="EHI64060.1"/>
    <property type="molecule type" value="Genomic_DNA"/>
</dbReference>
<name>G5KB37_9STRE</name>
<sequence>MEGLFVKGKVMDKIFEAIMADADNQKFTEEGIEPLYDAPSSAKIVIVGQAPGIIAQKTKLFWNDRSGVKLRQWLDVDSDTFYHSGKFAILPMDFYYPGKGKGGDLPPRKGFADKWHQPLLDLLPTVELIILVGQYAQAYYLGKAKKKTLTETVKAYQDYLPRFFPLVHPSPRNQLWLKKNPWFEEEVIPALQARVAKLLK</sequence>
<proteinExistence type="predicted"/>
<dbReference type="InterPro" id="IPR047124">
    <property type="entry name" value="HI_0220.2"/>
</dbReference>
<dbReference type="Pfam" id="PF03167">
    <property type="entry name" value="UDG"/>
    <property type="match status" value="1"/>
</dbReference>
<dbReference type="OrthoDB" id="9789139at2"/>
<comment type="caution">
    <text evidence="2">The sequence shown here is derived from an EMBL/GenBank/DDBJ whole genome shotgun (WGS) entry which is preliminary data.</text>
</comment>
<dbReference type="SMART" id="SM00987">
    <property type="entry name" value="UreE_C"/>
    <property type="match status" value="1"/>
</dbReference>
<keyword evidence="2" id="KW-0378">Hydrolase</keyword>
<dbReference type="PANTHER" id="PTHR42160">
    <property type="entry name" value="URACIL-DNA GLYCOSYLASE SUPERFAMILY PROTEIN"/>
    <property type="match status" value="1"/>
</dbReference>
<evidence type="ECO:0000259" key="1">
    <source>
        <dbReference type="SMART" id="SM00986"/>
    </source>
</evidence>
<organism evidence="2 3">
    <name type="scientific">Streptococcus pseudoporcinus LQ 940-04</name>
    <dbReference type="NCBI Taxonomy" id="875093"/>
    <lineage>
        <taxon>Bacteria</taxon>
        <taxon>Bacillati</taxon>
        <taxon>Bacillota</taxon>
        <taxon>Bacilli</taxon>
        <taxon>Lactobacillales</taxon>
        <taxon>Streptococcaceae</taxon>
        <taxon>Streptococcus</taxon>
    </lineage>
</organism>
<keyword evidence="3" id="KW-1185">Reference proteome</keyword>
<dbReference type="EC" id="3.2.2.-" evidence="2"/>
<dbReference type="Gene3D" id="3.40.470.10">
    <property type="entry name" value="Uracil-DNA glycosylase-like domain"/>
    <property type="match status" value="1"/>
</dbReference>
<keyword evidence="2" id="KW-0326">Glycosidase</keyword>
<dbReference type="SUPFAM" id="SSF52141">
    <property type="entry name" value="Uracil-DNA glycosylase-like"/>
    <property type="match status" value="1"/>
</dbReference>
<dbReference type="PANTHER" id="PTHR42160:SF1">
    <property type="entry name" value="URACIL-DNA GLYCOSYLASE SUPERFAMILY PROTEIN"/>
    <property type="match status" value="1"/>
</dbReference>